<dbReference type="Pfam" id="PF13087">
    <property type="entry name" value="AAA_12"/>
    <property type="match status" value="1"/>
</dbReference>
<keyword evidence="3" id="KW-0479">Metal-binding</keyword>
<sequence>MFYPPDTGQNENAGGWRGRGGAQARRRAQSCGGGQAEREDTGRGEGGGGVGDGMRGRGRGRGGDPGRGGERGAAREGRDEARGEGAQWRGRGGRGGGAAGAGRGGTRDAGRQGGGARPRGGGGGGGRGGWRGRGGNGGERAERGDVGRIGEHAADEREGARRGMAEMGVRRGGYSVDRRGGRGGERRDGVRDRQERNGGRSNSTGRVGAPQGNGLGYKTLEELSQKDPSVVAITLSAKPALRDVLNETTMRKDLVELLCLVLSKAFKARTDRGTLQHLAGIIKDSGFFRAVLPFYLVGMESEFNAERRAQYPQHLENILAILSEVLSIFPASSVQVVRLLLTQLQASINSLKTSGVEIQPQVEESVEGLHVLIRHLQEKSREGTLRSDKDTYALLTPGVDNPGEEDQQDYRTIPIYPTHEELHQAARPFLRPNLTSQRYTNTHIYLDTHFRLLREDFVRPLREGIQQLLWNQMAMGRNDNPLKKKRFDDIRVYCDTRLVVPKCTHTGLAYIVQFDIQPLMFVRWQNSKRLIYGSLVCLSSDNFETFLFATVSDRDPKDLQKGQVQISFTEESRLMLAGIQKDQLFLMVETTAYFEAYRYVLDGLQEQEEDSLPFQRYIVECSTDVHPPAYLRRRDTYDLSSIADPDYKDHIRPFHSRDEKAWPGMEELGLDESQMQAFQLALTKELAIIQGPPGTGKTYVGLKIAQALLTNQELWRSKLDTVPMLVVCYTNHALDQFLEGIHKFLKDGIVRVGGRSNSEILKRFNLRELTHSANFKRSLPSHLRNAFNEIYKQLCQEERGIEMHSMRLECSLKGVLREYFLQKYILGRHWDSLHQPPTQDGFEIWTEKKPSLMMDWLGLGSTTFLQRETENANGNEDIEAEEAEEEEDLIEIAEEADLIQAERIIEDNIGPRAGRRDRDRRNKGDTQEVVREVEELMLAMNLDKSEIRAEQSEEGFEIQRKQKKKMKSKIRKEVRKSSTMTELEEHAVLDIWTLSLPNRWRLYRLWVARYRAELCAKVFESEQAYQNTVDRLADVKRHENLCLLKEATVIGMTTTGAAKFRKVLQEVRPRLVIVEEAAEVLEAHTITTLSEACQHLILIGDHQQLRPSATVYELAKNFHLEMSMFERLVKMGLPFVRLNYQHRMRPEIACLLTPHIYSELENHPSVFDYDNIKGLNTNLFFVEHNHPEEEIKDGRSHQNRHEAMFVVALCRYLLFQDYKPEQITILTTYTGQLHCLRKLMPASEFTGVKVHVVDKYQGEENDIVLLSLVRSNQQRKVGFLNIPNRVCVALSRAKKGLYCIGNSAMLGQVKLWSNIFYTLREKNQIGDALTLCCQNHPDRQIRASCAEDFKQAPEGGCTQPCNFRLDCGHVCSSVCHPYDPEHKKYKCVKKCQKILCKLGHRCTLVCHRACPEKCAVKVEKIIPQCQHTQMVPCHQDPKTFTCQEPCQKLLHCEHPCDSVCGEPCTIKCKVKVNLKLRCGHSQQDACFYKTQIEGPECRTPCKHQLKCGHACHGNCGKCYQGRFHFPCFHQCERLLVCSHKCREPCTRDCPPCLRPCENCCIHSKCMKPCGQPCAPCIEPCASQCPHQSCSKLCHEPCDRPPCTQPCAKTLDCGHPCIGLCGDKCPKKCRICHHNEVTEIFFGTEDDPEAYFIELEDCGHIIEYTAMDTYMAMDDNQQGNEGEQVAIKLKECPKCRTPIRKNLRYGSHINNSLAEIEMVKVKINGRQADIEAYRKNLQDQWKDNLLTYKMDQQDEYMYIKVRLGKTYLTANDLWVLENKMDFLVRVEKLKKIQSEKVSLMQRQQLRKYVDEFVCWLTNGHQRFTDQQVFDLQRELQRLSHLTELSARCDMANKRGQSAKIQSEVQTIRELLERSGQFTEEDELRVKEAMKDLDNKVPSTGLGITEEERKMIVSAMKMPPGHWYKCPNGHVYLITECGGATVSRRCTDCDATIGGANHRLESNNQVASEMDGSRHPAWSEANNFVNFGQLDL</sequence>
<dbReference type="GO" id="GO:0008270">
    <property type="term" value="F:zinc ion binding"/>
    <property type="evidence" value="ECO:0007669"/>
    <property type="project" value="UniProtKB-KW"/>
</dbReference>
<feature type="coiled-coil region" evidence="8">
    <location>
        <begin position="866"/>
        <end position="895"/>
    </location>
</feature>
<evidence type="ECO:0000259" key="10">
    <source>
        <dbReference type="PROSITE" id="PS51981"/>
    </source>
</evidence>
<protein>
    <submittedName>
        <fullName evidence="11">NFX1-type zinc finger-containing protein 1</fullName>
    </submittedName>
</protein>
<dbReference type="Pfam" id="PF20173">
    <property type="entry name" value="ZnF_RZ-type"/>
    <property type="match status" value="1"/>
</dbReference>
<dbReference type="InterPro" id="IPR045055">
    <property type="entry name" value="DNA2/NAM7-like"/>
</dbReference>
<evidence type="ECO:0000256" key="2">
    <source>
        <dbReference type="ARBA" id="ARBA00022490"/>
    </source>
</evidence>
<evidence type="ECO:0000256" key="3">
    <source>
        <dbReference type="ARBA" id="ARBA00022723"/>
    </source>
</evidence>
<dbReference type="InterPro" id="IPR041679">
    <property type="entry name" value="DNA2/NAM7-like_C"/>
</dbReference>
<dbReference type="InterPro" id="IPR000967">
    <property type="entry name" value="Znf_NFX1"/>
</dbReference>
<dbReference type="SUPFAM" id="SSF52540">
    <property type="entry name" value="P-loop containing nucleoside triphosphate hydrolases"/>
    <property type="match status" value="1"/>
</dbReference>
<dbReference type="GO" id="GO:0002376">
    <property type="term" value="P:immune system process"/>
    <property type="evidence" value="ECO:0007669"/>
    <property type="project" value="UniProtKB-KW"/>
</dbReference>
<feature type="region of interest" description="Disordered" evidence="9">
    <location>
        <begin position="1"/>
        <end position="214"/>
    </location>
</feature>
<reference evidence="11" key="1">
    <citation type="journal article" date="2011" name="Comp. Biochem. Physiol. Part D Genomics Proteomics">
        <title>Analysis of single nucleotide polymorphisms in three chromosomes of European sea bass Dicentrarchus labrax.</title>
        <authorList>
            <person name="Kuhl H."/>
            <person name="Tine M."/>
            <person name="Hecht J."/>
            <person name="Knaust F."/>
            <person name="Reinhardt R."/>
        </authorList>
    </citation>
    <scope>NUCLEOTIDE SEQUENCE</scope>
</reference>
<dbReference type="Pfam" id="PF25396">
    <property type="entry name" value="ZNFX1"/>
    <property type="match status" value="1"/>
</dbReference>
<evidence type="ECO:0000256" key="9">
    <source>
        <dbReference type="SAM" id="MobiDB-lite"/>
    </source>
</evidence>
<feature type="compositionally biased region" description="Basic and acidic residues" evidence="9">
    <location>
        <begin position="139"/>
        <end position="164"/>
    </location>
</feature>
<dbReference type="Gene3D" id="3.40.50.300">
    <property type="entry name" value="P-loop containing nucleotide triphosphate hydrolases"/>
    <property type="match status" value="3"/>
</dbReference>
<dbReference type="InterPro" id="IPR027417">
    <property type="entry name" value="P-loop_NTPase"/>
</dbReference>
<dbReference type="InterPro" id="IPR057373">
    <property type="entry name" value="ZNFX1"/>
</dbReference>
<dbReference type="CDD" id="cd06008">
    <property type="entry name" value="NF-X1-zinc-finger"/>
    <property type="match status" value="1"/>
</dbReference>
<keyword evidence="4" id="KW-0677">Repeat</keyword>
<feature type="compositionally biased region" description="Gly residues" evidence="9">
    <location>
        <begin position="93"/>
        <end position="104"/>
    </location>
</feature>
<dbReference type="GO" id="GO:0031380">
    <property type="term" value="C:nuclear RNA-directed RNA polymerase complex"/>
    <property type="evidence" value="ECO:0007669"/>
    <property type="project" value="TreeGrafter"/>
</dbReference>
<feature type="compositionally biased region" description="Basic and acidic residues" evidence="9">
    <location>
        <begin position="176"/>
        <end position="198"/>
    </location>
</feature>
<feature type="compositionally biased region" description="Gly residues" evidence="9">
    <location>
        <begin position="111"/>
        <end position="138"/>
    </location>
</feature>
<proteinExistence type="predicted"/>
<dbReference type="PANTHER" id="PTHR10887:SF341">
    <property type="entry name" value="NFX1-TYPE ZINC FINGER-CONTAINING PROTEIN 1"/>
    <property type="match status" value="1"/>
</dbReference>
<evidence type="ECO:0000256" key="5">
    <source>
        <dbReference type="ARBA" id="ARBA00022771"/>
    </source>
</evidence>
<evidence type="ECO:0000256" key="4">
    <source>
        <dbReference type="ARBA" id="ARBA00022737"/>
    </source>
</evidence>
<accession>E6ZF49</accession>
<evidence type="ECO:0000313" key="11">
    <source>
        <dbReference type="EMBL" id="CBN80799.1"/>
    </source>
</evidence>
<dbReference type="EMBL" id="FQ310506">
    <property type="protein sequence ID" value="CBN80799.1"/>
    <property type="molecule type" value="Genomic_DNA"/>
</dbReference>
<reference evidence="11" key="3">
    <citation type="journal article" date="2011" name="Mar. Genomics">
        <title>Comparative analysis of intronless genes in teleost fish genomes: Insights into their evolution and molecular function.</title>
        <authorList>
            <person name="Tine M."/>
            <person name="Kuhl H."/>
            <person name="Beck A."/>
            <person name="Bargelloni L."/>
            <person name="Reinhardt R."/>
        </authorList>
    </citation>
    <scope>NUCLEOTIDE SEQUENCE</scope>
</reference>
<evidence type="ECO:0000256" key="8">
    <source>
        <dbReference type="SAM" id="Coils"/>
    </source>
</evidence>
<dbReference type="GO" id="GO:0005737">
    <property type="term" value="C:cytoplasm"/>
    <property type="evidence" value="ECO:0007669"/>
    <property type="project" value="UniProtKB-SubCell"/>
</dbReference>
<feature type="compositionally biased region" description="Gly residues" evidence="9">
    <location>
        <begin position="44"/>
        <end position="53"/>
    </location>
</feature>
<keyword evidence="5" id="KW-0863">Zinc-finger</keyword>
<dbReference type="CDD" id="cd17936">
    <property type="entry name" value="EEXXEc_NFX1"/>
    <property type="match status" value="1"/>
</dbReference>
<evidence type="ECO:0000256" key="1">
    <source>
        <dbReference type="ARBA" id="ARBA00004496"/>
    </source>
</evidence>
<name>E6ZF49_DICLA</name>
<dbReference type="InterPro" id="IPR046439">
    <property type="entry name" value="ZF_RZ_dom"/>
</dbReference>
<comment type="subcellular location">
    <subcellularLocation>
        <location evidence="1">Cytoplasm</location>
    </subcellularLocation>
</comment>
<dbReference type="GO" id="GO:0031048">
    <property type="term" value="P:regulatory ncRNA-mediated heterochromatin formation"/>
    <property type="evidence" value="ECO:0007669"/>
    <property type="project" value="TreeGrafter"/>
</dbReference>
<reference evidence="11" key="2">
    <citation type="journal article" date="2011" name="Genomics">
        <title>Directed sequencing and annotation of three Dicentrarchus labrax L. chromosomes by applying Sanger- and pyrosequencing technologies on pooled DNA of comparatively mapped BAC clones.</title>
        <authorList>
            <person name="Kuhl H."/>
            <person name="Tine M."/>
            <person name="Beck A."/>
            <person name="Timmermann B."/>
            <person name="Kodira C."/>
            <person name="Reinhardt R."/>
        </authorList>
    </citation>
    <scope>NUCLEOTIDE SEQUENCE</scope>
</reference>
<keyword evidence="6" id="KW-0862">Zinc</keyword>
<keyword evidence="8" id="KW-0175">Coiled coil</keyword>
<dbReference type="InterPro" id="IPR047187">
    <property type="entry name" value="SF1_C_Upf1"/>
</dbReference>
<dbReference type="PANTHER" id="PTHR10887">
    <property type="entry name" value="DNA2/NAM7 HELICASE FAMILY"/>
    <property type="match status" value="1"/>
</dbReference>
<evidence type="ECO:0000256" key="6">
    <source>
        <dbReference type="ARBA" id="ARBA00022833"/>
    </source>
</evidence>
<organism evidence="11">
    <name type="scientific">Dicentrarchus labrax</name>
    <name type="common">European seabass</name>
    <name type="synonym">Morone labrax</name>
    <dbReference type="NCBI Taxonomy" id="13489"/>
    <lineage>
        <taxon>Eukaryota</taxon>
        <taxon>Metazoa</taxon>
        <taxon>Chordata</taxon>
        <taxon>Craniata</taxon>
        <taxon>Vertebrata</taxon>
        <taxon>Euteleostomi</taxon>
        <taxon>Actinopterygii</taxon>
        <taxon>Neopterygii</taxon>
        <taxon>Teleostei</taxon>
        <taxon>Neoteleostei</taxon>
        <taxon>Acanthomorphata</taxon>
        <taxon>Eupercaria</taxon>
        <taxon>Moronidae</taxon>
        <taxon>Dicentrarchus</taxon>
    </lineage>
</organism>
<dbReference type="FunFam" id="3.40.50.300:FF:000742">
    <property type="entry name" value="NFX1-type zinc finger-containing protein 1"/>
    <property type="match status" value="1"/>
</dbReference>
<dbReference type="GO" id="GO:0004386">
    <property type="term" value="F:helicase activity"/>
    <property type="evidence" value="ECO:0007669"/>
    <property type="project" value="InterPro"/>
</dbReference>
<evidence type="ECO:0000256" key="7">
    <source>
        <dbReference type="ARBA" id="ARBA00022859"/>
    </source>
</evidence>
<dbReference type="PROSITE" id="PS51981">
    <property type="entry name" value="ZF_RZ"/>
    <property type="match status" value="1"/>
</dbReference>
<dbReference type="Pfam" id="PF13086">
    <property type="entry name" value="AAA_11"/>
    <property type="match status" value="1"/>
</dbReference>
<dbReference type="CDD" id="cd18808">
    <property type="entry name" value="SF1_C_Upf1"/>
    <property type="match status" value="1"/>
</dbReference>
<dbReference type="FunFam" id="3.40.50.300:FF:001140">
    <property type="entry name" value="Zinc finger NFX1-type containing 1"/>
    <property type="match status" value="1"/>
</dbReference>
<dbReference type="InterPro" id="IPR041677">
    <property type="entry name" value="DNA2/NAM7_AAA_11"/>
</dbReference>
<dbReference type="SMART" id="SM00438">
    <property type="entry name" value="ZnF_NFX"/>
    <property type="match status" value="5"/>
</dbReference>
<keyword evidence="7" id="KW-0391">Immunity</keyword>
<gene>
    <name evidence="11" type="primary">ZNFX1</name>
    <name evidence="11" type="ORF">DLA_It02240</name>
</gene>
<feature type="compositionally biased region" description="Basic and acidic residues" evidence="9">
    <location>
        <begin position="61"/>
        <end position="83"/>
    </location>
</feature>
<keyword evidence="2" id="KW-0963">Cytoplasm</keyword>
<feature type="domain" description="RZ-type" evidence="10">
    <location>
        <begin position="1902"/>
        <end position="1973"/>
    </location>
</feature>